<dbReference type="Gene3D" id="3.40.50.1460">
    <property type="match status" value="1"/>
</dbReference>
<proteinExistence type="predicted"/>
<comment type="caution">
    <text evidence="2">The sequence shown here is derived from an EMBL/GenBank/DDBJ whole genome shotgun (WGS) entry which is preliminary data.</text>
</comment>
<dbReference type="EMBL" id="JAVRQU010000015">
    <property type="protein sequence ID" value="KAK5694841.1"/>
    <property type="molecule type" value="Genomic_DNA"/>
</dbReference>
<dbReference type="Pfam" id="PF00656">
    <property type="entry name" value="Peptidase_C14"/>
    <property type="match status" value="1"/>
</dbReference>
<dbReference type="InterPro" id="IPR011600">
    <property type="entry name" value="Pept_C14_caspase"/>
</dbReference>
<dbReference type="Proteomes" id="UP001310594">
    <property type="component" value="Unassembled WGS sequence"/>
</dbReference>
<dbReference type="GO" id="GO:0004197">
    <property type="term" value="F:cysteine-type endopeptidase activity"/>
    <property type="evidence" value="ECO:0007669"/>
    <property type="project" value="InterPro"/>
</dbReference>
<organism evidence="2 3">
    <name type="scientific">Elasticomyces elasticus</name>
    <dbReference type="NCBI Taxonomy" id="574655"/>
    <lineage>
        <taxon>Eukaryota</taxon>
        <taxon>Fungi</taxon>
        <taxon>Dikarya</taxon>
        <taxon>Ascomycota</taxon>
        <taxon>Pezizomycotina</taxon>
        <taxon>Dothideomycetes</taxon>
        <taxon>Dothideomycetidae</taxon>
        <taxon>Mycosphaerellales</taxon>
        <taxon>Teratosphaeriaceae</taxon>
        <taxon>Elasticomyces</taxon>
    </lineage>
</organism>
<protein>
    <submittedName>
        <fullName evidence="2">Phosphatidylinositol-4-phosphate 5-kinase</fullName>
        <ecNumber evidence="2">2.7.1.68</ecNumber>
    </submittedName>
</protein>
<keyword evidence="2" id="KW-0808">Transferase</keyword>
<evidence type="ECO:0000313" key="2">
    <source>
        <dbReference type="EMBL" id="KAK5694841.1"/>
    </source>
</evidence>
<evidence type="ECO:0000259" key="1">
    <source>
        <dbReference type="Pfam" id="PF00656"/>
    </source>
</evidence>
<name>A0AAN7W6J2_9PEZI</name>
<dbReference type="GO" id="GO:0016308">
    <property type="term" value="F:1-phosphatidylinositol-4-phosphate 5-kinase activity"/>
    <property type="evidence" value="ECO:0007669"/>
    <property type="project" value="UniProtKB-EC"/>
</dbReference>
<dbReference type="AlphaFoldDB" id="A0AAN7W6J2"/>
<accession>A0AAN7W6J2</accession>
<feature type="domain" description="Peptidase C14 caspase" evidence="1">
    <location>
        <begin position="63"/>
        <end position="188"/>
    </location>
</feature>
<gene>
    <name evidence="2" type="primary">MSS4_1</name>
    <name evidence="2" type="ORF">LTR97_009432</name>
</gene>
<dbReference type="GO" id="GO:0006508">
    <property type="term" value="P:proteolysis"/>
    <property type="evidence" value="ECO:0007669"/>
    <property type="project" value="InterPro"/>
</dbReference>
<dbReference type="EC" id="2.7.1.68" evidence="2"/>
<sequence>MPDATVLVSDTRQSMGQSEHAQCQMLWDECMRFPGRQIRHTKTAVLLLSWAPEVDDLHVQAEMGELKSVFEGLYGFEVHEKTLNLETKAQHQASSILADFVRTQDAEQGLLIIYYAGHGYPNETSESGELKMVGSRAPPSTIEHARQEFQKDPSIMWSTVSQPIGNADADVLLIFDCCHAGMLARPFSRDPRNTYEFLGACSENKGTLPPGPSSFTTALTWALRQLATKDGAFNTAELQCKLCTHDAFPKNQIPVLAPLRPGERIVISRKGLEPGTTELAPTKLEQEDKLSNSESVHVQFHFDHKVDNGDIRAMADALRKTMDRDDTKTLWNRATFRGKSSDLLSLQDLALATRVAAAWKANLGRSRRASCGVSPSDMQPLFPHRPVTEAQSMTLTIPDLGNMPERTSAASSVTNVAVGDESMPLLPKDVAEPAHDQNRQSIVFHLHAIFCKLLVIFWRTISWLTFRLGLRNSDRVVDQESQG</sequence>
<evidence type="ECO:0000313" key="3">
    <source>
        <dbReference type="Proteomes" id="UP001310594"/>
    </source>
</evidence>
<reference evidence="2" key="1">
    <citation type="submission" date="2023-08" db="EMBL/GenBank/DDBJ databases">
        <title>Black Yeasts Isolated from many extreme environments.</title>
        <authorList>
            <person name="Coleine C."/>
            <person name="Stajich J.E."/>
            <person name="Selbmann L."/>
        </authorList>
    </citation>
    <scope>NUCLEOTIDE SEQUENCE</scope>
    <source>
        <strain evidence="2">CCFEE 5810</strain>
    </source>
</reference>